<dbReference type="Proteomes" id="UP001348641">
    <property type="component" value="Unassembled WGS sequence"/>
</dbReference>
<name>A0ABU7KJD4_9ACTN</name>
<reference evidence="1 2" key="1">
    <citation type="submission" date="2023-07" db="EMBL/GenBank/DDBJ databases">
        <authorList>
            <person name="Girao M."/>
            <person name="Carvalho M.F."/>
        </authorList>
    </citation>
    <scope>NUCLEOTIDE SEQUENCE [LARGE SCALE GENOMIC DNA]</scope>
    <source>
        <strain evidence="1 2">66/93</strain>
    </source>
</reference>
<gene>
    <name evidence="1" type="ORF">Q8A49_02740</name>
</gene>
<organism evidence="1 2">
    <name type="scientific">Nocardiopsis tropica</name>
    <dbReference type="NCBI Taxonomy" id="109330"/>
    <lineage>
        <taxon>Bacteria</taxon>
        <taxon>Bacillati</taxon>
        <taxon>Actinomycetota</taxon>
        <taxon>Actinomycetes</taxon>
        <taxon>Streptosporangiales</taxon>
        <taxon>Nocardiopsidaceae</taxon>
        <taxon>Nocardiopsis</taxon>
    </lineage>
</organism>
<comment type="caution">
    <text evidence="1">The sequence shown here is derived from an EMBL/GenBank/DDBJ whole genome shotgun (WGS) entry which is preliminary data.</text>
</comment>
<sequence length="283" mass="31807">MIVVDFEDLEFPDEWSAEYDGAPFTGYSLEKEDGYSSFQLFISGKANGPDYILTKIGFLVSYGNRTRFGRLLGASYDWDVDGNLISETIKDEEGVVHIDRRWDSSGTLMEGSDCISRAIPGRGSEEFAPWLRTPPVVAPQAAQSGRFSEAVSVEGLEISSENQALLLHGENFTGRAFHQEADGRSETYTVVDGFEHGPVLKRSASGRLVTQGMRRHPHGTVGPWHEWDEEGRLLSETIYDALGNRIIHRELDDQCNIVRQERFEPTKLLRFPETGEEHPAPWL</sequence>
<dbReference type="RefSeq" id="WP_330156685.1">
    <property type="nucleotide sequence ID" value="NZ_BAAAJA010000001.1"/>
</dbReference>
<proteinExistence type="predicted"/>
<protein>
    <submittedName>
        <fullName evidence="1">Uncharacterized protein</fullName>
    </submittedName>
</protein>
<accession>A0ABU7KJD4</accession>
<evidence type="ECO:0000313" key="2">
    <source>
        <dbReference type="Proteomes" id="UP001348641"/>
    </source>
</evidence>
<dbReference type="EMBL" id="JAUUCC010000004">
    <property type="protein sequence ID" value="MEE2049406.1"/>
    <property type="molecule type" value="Genomic_DNA"/>
</dbReference>
<evidence type="ECO:0000313" key="1">
    <source>
        <dbReference type="EMBL" id="MEE2049406.1"/>
    </source>
</evidence>